<dbReference type="EMBL" id="JAUOTP010000009">
    <property type="protein sequence ID" value="MDO6416129.1"/>
    <property type="molecule type" value="Genomic_DNA"/>
</dbReference>
<organism evidence="1 2">
    <name type="scientific">Sphingomonas natans</name>
    <dbReference type="NCBI Taxonomy" id="3063330"/>
    <lineage>
        <taxon>Bacteria</taxon>
        <taxon>Pseudomonadati</taxon>
        <taxon>Pseudomonadota</taxon>
        <taxon>Alphaproteobacteria</taxon>
        <taxon>Sphingomonadales</taxon>
        <taxon>Sphingomonadaceae</taxon>
        <taxon>Sphingomonas</taxon>
    </lineage>
</organism>
<accession>A0ABT8YEN5</accession>
<protein>
    <submittedName>
        <fullName evidence="1">Uncharacterized protein</fullName>
    </submittedName>
</protein>
<name>A0ABT8YEN5_9SPHN</name>
<dbReference type="RefSeq" id="WP_303545177.1">
    <property type="nucleotide sequence ID" value="NZ_JAUOTP010000009.1"/>
</dbReference>
<dbReference type="Proteomes" id="UP001169764">
    <property type="component" value="Unassembled WGS sequence"/>
</dbReference>
<sequence>MVEDDDGGTLALFRDAAANSAPCRTGRPTTAIIRTDSLNSLDQVAVATVERLPGLTRIALDIRRHVGPIAANVPWFALIRIPIGLPSTGLNEIVLSEIVTEIGDKAGAQSPTTCEQHLSFHCD</sequence>
<reference evidence="1" key="1">
    <citation type="submission" date="2023-07" db="EMBL/GenBank/DDBJ databases">
        <authorList>
            <person name="Kim M."/>
        </authorList>
    </citation>
    <scope>NUCLEOTIDE SEQUENCE</scope>
    <source>
        <strain evidence="1">BIUV-7</strain>
    </source>
</reference>
<proteinExistence type="predicted"/>
<comment type="caution">
    <text evidence="1">The sequence shown here is derived from an EMBL/GenBank/DDBJ whole genome shotgun (WGS) entry which is preliminary data.</text>
</comment>
<evidence type="ECO:0000313" key="2">
    <source>
        <dbReference type="Proteomes" id="UP001169764"/>
    </source>
</evidence>
<evidence type="ECO:0000313" key="1">
    <source>
        <dbReference type="EMBL" id="MDO6416129.1"/>
    </source>
</evidence>
<keyword evidence="2" id="KW-1185">Reference proteome</keyword>
<gene>
    <name evidence="1" type="ORF">Q4F19_17215</name>
</gene>